<feature type="compositionally biased region" description="Low complexity" evidence="1">
    <location>
        <begin position="412"/>
        <end position="425"/>
    </location>
</feature>
<evidence type="ECO:0000256" key="2">
    <source>
        <dbReference type="SAM" id="SignalP"/>
    </source>
</evidence>
<dbReference type="Proteomes" id="UP000800093">
    <property type="component" value="Unassembled WGS sequence"/>
</dbReference>
<dbReference type="OrthoDB" id="3704882at2759"/>
<feature type="signal peptide" evidence="2">
    <location>
        <begin position="1"/>
        <end position="21"/>
    </location>
</feature>
<proteinExistence type="predicted"/>
<evidence type="ECO:0000313" key="3">
    <source>
        <dbReference type="EMBL" id="KAF2261557.1"/>
    </source>
</evidence>
<accession>A0A9P4K5A1</accession>
<keyword evidence="2" id="KW-0732">Signal</keyword>
<feature type="chain" id="PRO_5040296615" evidence="2">
    <location>
        <begin position="22"/>
        <end position="432"/>
    </location>
</feature>
<feature type="region of interest" description="Disordered" evidence="1">
    <location>
        <begin position="409"/>
        <end position="432"/>
    </location>
</feature>
<gene>
    <name evidence="3" type="ORF">CC78DRAFT_583560</name>
</gene>
<dbReference type="AlphaFoldDB" id="A0A9P4K5A1"/>
<protein>
    <submittedName>
        <fullName evidence="3">Uncharacterized protein</fullName>
    </submittedName>
</protein>
<evidence type="ECO:0000313" key="4">
    <source>
        <dbReference type="Proteomes" id="UP000800093"/>
    </source>
</evidence>
<name>A0A9P4K5A1_9PLEO</name>
<evidence type="ECO:0000256" key="1">
    <source>
        <dbReference type="SAM" id="MobiDB-lite"/>
    </source>
</evidence>
<organism evidence="3 4">
    <name type="scientific">Lojkania enalia</name>
    <dbReference type="NCBI Taxonomy" id="147567"/>
    <lineage>
        <taxon>Eukaryota</taxon>
        <taxon>Fungi</taxon>
        <taxon>Dikarya</taxon>
        <taxon>Ascomycota</taxon>
        <taxon>Pezizomycotina</taxon>
        <taxon>Dothideomycetes</taxon>
        <taxon>Pleosporomycetidae</taxon>
        <taxon>Pleosporales</taxon>
        <taxon>Pleosporales incertae sedis</taxon>
        <taxon>Lojkania</taxon>
    </lineage>
</organism>
<sequence>MSGIISAVLAGMFITSHLVLCIPANQPRQDEDRLSQYLPDLYVLSNHGEYFENDFTTEEKRLDIWRESNAGFIAEKYLQNNAYENWAHDMWKILFPERSPSQMSCVSEWARCSIGTMPCSDFEATGWSGTFYIYVSLDNFDQFFQGYVQVIDWLRDDLTDDVGNIIAEFKAEPHEKEESFNPFSILALILNIGAGTTVTNLAVTGTLGTLAAFSELISEINKKPGKIGKDMKNDMTKVLLEFCDADDDIPSEANIPEAMKKDSYSSYTHALVKAMGDGQWLVDHPTAGLPDDAEHLRKLLDPDKQWCFGMMYLVDDGSLDGGINDLAYSLWDNHGMDKLTTYRNAYDCWIMNPTASLKPSIMNNDPQDTSLPKCFFGMEIKKGEYFRPAGYRRAWIKLDRNLPNYPGEPETWPDGWWPPGAPGDDGIVRPPN</sequence>
<comment type="caution">
    <text evidence="3">The sequence shown here is derived from an EMBL/GenBank/DDBJ whole genome shotgun (WGS) entry which is preliminary data.</text>
</comment>
<dbReference type="EMBL" id="ML986655">
    <property type="protein sequence ID" value="KAF2261557.1"/>
    <property type="molecule type" value="Genomic_DNA"/>
</dbReference>
<keyword evidence="4" id="KW-1185">Reference proteome</keyword>
<reference evidence="4" key="1">
    <citation type="journal article" date="2020" name="Stud. Mycol.">
        <title>101 Dothideomycetes genomes: A test case for predicting lifestyles and emergence of pathogens.</title>
        <authorList>
            <person name="Haridas S."/>
            <person name="Albert R."/>
            <person name="Binder M."/>
            <person name="Bloem J."/>
            <person name="LaButti K."/>
            <person name="Salamov A."/>
            <person name="Andreopoulos B."/>
            <person name="Baker S."/>
            <person name="Barry K."/>
            <person name="Bills G."/>
            <person name="Bluhm B."/>
            <person name="Cannon C."/>
            <person name="Castanera R."/>
            <person name="Culley D."/>
            <person name="Daum C."/>
            <person name="Ezra D."/>
            <person name="Gonzalez J."/>
            <person name="Henrissat B."/>
            <person name="Kuo A."/>
            <person name="Liang C."/>
            <person name="Lipzen A."/>
            <person name="Lutzoni F."/>
            <person name="Magnuson J."/>
            <person name="Mondo S."/>
            <person name="Nolan M."/>
            <person name="Ohm R."/>
            <person name="Pangilinan J."/>
            <person name="Park H.-J."/>
            <person name="Ramirez L."/>
            <person name="Alfaro M."/>
            <person name="Sun H."/>
            <person name="Tritt A."/>
            <person name="Yoshinaga Y."/>
            <person name="Zwiers L.-H."/>
            <person name="Turgeon B."/>
            <person name="Goodwin S."/>
            <person name="Spatafora J."/>
            <person name="Crous P."/>
            <person name="Grigoriev I."/>
        </authorList>
    </citation>
    <scope>NUCLEOTIDE SEQUENCE [LARGE SCALE GENOMIC DNA]</scope>
    <source>
        <strain evidence="4">CBS 304.66</strain>
    </source>
</reference>